<dbReference type="GO" id="GO:0016020">
    <property type="term" value="C:membrane"/>
    <property type="evidence" value="ECO:0007669"/>
    <property type="project" value="UniProtKB-SubCell"/>
</dbReference>
<evidence type="ECO:0000256" key="7">
    <source>
        <dbReference type="ARBA" id="ARBA00023136"/>
    </source>
</evidence>
<dbReference type="Pfam" id="PF00005">
    <property type="entry name" value="ABC_tran"/>
    <property type="match status" value="1"/>
</dbReference>
<evidence type="ECO:0000256" key="3">
    <source>
        <dbReference type="ARBA" id="ARBA00022692"/>
    </source>
</evidence>
<keyword evidence="5" id="KW-0067">ATP-binding</keyword>
<keyword evidence="7 9" id="KW-0472">Membrane</keyword>
<feature type="domain" description="ABC transporter" evidence="10">
    <location>
        <begin position="68"/>
        <end position="314"/>
    </location>
</feature>
<keyword evidence="12" id="KW-1185">Reference proteome</keyword>
<dbReference type="InterPro" id="IPR013525">
    <property type="entry name" value="ABC2_TM"/>
</dbReference>
<evidence type="ECO:0000256" key="9">
    <source>
        <dbReference type="SAM" id="Phobius"/>
    </source>
</evidence>
<feature type="transmembrane region" description="Helical" evidence="9">
    <location>
        <begin position="417"/>
        <end position="434"/>
    </location>
</feature>
<dbReference type="InterPro" id="IPR003593">
    <property type="entry name" value="AAA+_ATPase"/>
</dbReference>
<feature type="compositionally biased region" description="Polar residues" evidence="8">
    <location>
        <begin position="27"/>
        <end position="39"/>
    </location>
</feature>
<dbReference type="Pfam" id="PF01061">
    <property type="entry name" value="ABC2_membrane"/>
    <property type="match status" value="1"/>
</dbReference>
<organism evidence="11 12">
    <name type="scientific">Coccomyxa viridis</name>
    <dbReference type="NCBI Taxonomy" id="1274662"/>
    <lineage>
        <taxon>Eukaryota</taxon>
        <taxon>Viridiplantae</taxon>
        <taxon>Chlorophyta</taxon>
        <taxon>core chlorophytes</taxon>
        <taxon>Trebouxiophyceae</taxon>
        <taxon>Trebouxiophyceae incertae sedis</taxon>
        <taxon>Coccomyxaceae</taxon>
        <taxon>Coccomyxa</taxon>
    </lineage>
</organism>
<evidence type="ECO:0000256" key="4">
    <source>
        <dbReference type="ARBA" id="ARBA00022741"/>
    </source>
</evidence>
<dbReference type="SUPFAM" id="SSF52540">
    <property type="entry name" value="P-loop containing nucleoside triphosphate hydrolases"/>
    <property type="match status" value="1"/>
</dbReference>
<comment type="caution">
    <text evidence="11">The sequence shown here is derived from an EMBL/GenBank/DDBJ whole genome shotgun (WGS) entry which is preliminary data.</text>
</comment>
<dbReference type="GO" id="GO:0016887">
    <property type="term" value="F:ATP hydrolysis activity"/>
    <property type="evidence" value="ECO:0007669"/>
    <property type="project" value="InterPro"/>
</dbReference>
<gene>
    <name evidence="11" type="ORF">CVIRNUC_002316</name>
</gene>
<dbReference type="PROSITE" id="PS50893">
    <property type="entry name" value="ABC_TRANSPORTER_2"/>
    <property type="match status" value="1"/>
</dbReference>
<protein>
    <recommendedName>
        <fullName evidence="10">ABC transporter domain-containing protein</fullName>
    </recommendedName>
</protein>
<evidence type="ECO:0000313" key="12">
    <source>
        <dbReference type="Proteomes" id="UP001314263"/>
    </source>
</evidence>
<dbReference type="Gene3D" id="3.40.50.300">
    <property type="entry name" value="P-loop containing nucleotide triphosphate hydrolases"/>
    <property type="match status" value="1"/>
</dbReference>
<comment type="subcellular location">
    <subcellularLocation>
        <location evidence="1">Membrane</location>
        <topology evidence="1">Multi-pass membrane protein</topology>
    </subcellularLocation>
</comment>
<dbReference type="GO" id="GO:0140359">
    <property type="term" value="F:ABC-type transporter activity"/>
    <property type="evidence" value="ECO:0007669"/>
    <property type="project" value="InterPro"/>
</dbReference>
<dbReference type="EMBL" id="CAUYUE010000003">
    <property type="protein sequence ID" value="CAK0754674.1"/>
    <property type="molecule type" value="Genomic_DNA"/>
</dbReference>
<keyword evidence="4" id="KW-0547">Nucleotide-binding</keyword>
<evidence type="ECO:0000256" key="8">
    <source>
        <dbReference type="SAM" id="MobiDB-lite"/>
    </source>
</evidence>
<dbReference type="GO" id="GO:0005524">
    <property type="term" value="F:ATP binding"/>
    <property type="evidence" value="ECO:0007669"/>
    <property type="project" value="UniProtKB-KW"/>
</dbReference>
<evidence type="ECO:0000256" key="1">
    <source>
        <dbReference type="ARBA" id="ARBA00004141"/>
    </source>
</evidence>
<dbReference type="PANTHER" id="PTHR48041">
    <property type="entry name" value="ABC TRANSPORTER G FAMILY MEMBER 28"/>
    <property type="match status" value="1"/>
</dbReference>
<feature type="transmembrane region" description="Helical" evidence="9">
    <location>
        <begin position="490"/>
        <end position="514"/>
    </location>
</feature>
<feature type="transmembrane region" description="Helical" evidence="9">
    <location>
        <begin position="555"/>
        <end position="572"/>
    </location>
</feature>
<proteinExistence type="predicted"/>
<evidence type="ECO:0000256" key="2">
    <source>
        <dbReference type="ARBA" id="ARBA00022448"/>
    </source>
</evidence>
<dbReference type="PANTHER" id="PTHR48041:SF91">
    <property type="entry name" value="ABC TRANSPORTER G FAMILY MEMBER 28"/>
    <property type="match status" value="1"/>
</dbReference>
<feature type="region of interest" description="Disordered" evidence="8">
    <location>
        <begin position="1"/>
        <end position="39"/>
    </location>
</feature>
<evidence type="ECO:0000256" key="6">
    <source>
        <dbReference type="ARBA" id="ARBA00022989"/>
    </source>
</evidence>
<dbReference type="InterPro" id="IPR003439">
    <property type="entry name" value="ABC_transporter-like_ATP-bd"/>
</dbReference>
<dbReference type="Proteomes" id="UP001314263">
    <property type="component" value="Unassembled WGS sequence"/>
</dbReference>
<dbReference type="CDD" id="cd03213">
    <property type="entry name" value="ABCG_EPDR"/>
    <property type="match status" value="1"/>
</dbReference>
<feature type="transmembrane region" description="Helical" evidence="9">
    <location>
        <begin position="520"/>
        <end position="543"/>
    </location>
</feature>
<reference evidence="11 12" key="1">
    <citation type="submission" date="2023-10" db="EMBL/GenBank/DDBJ databases">
        <authorList>
            <person name="Maclean D."/>
            <person name="Macfadyen A."/>
        </authorList>
    </citation>
    <scope>NUCLEOTIDE SEQUENCE [LARGE SCALE GENOMIC DNA]</scope>
</reference>
<evidence type="ECO:0000313" key="11">
    <source>
        <dbReference type="EMBL" id="CAK0754674.1"/>
    </source>
</evidence>
<keyword evidence="2" id="KW-0813">Transport</keyword>
<evidence type="ECO:0000259" key="10">
    <source>
        <dbReference type="PROSITE" id="PS50893"/>
    </source>
</evidence>
<keyword evidence="6 9" id="KW-1133">Transmembrane helix</keyword>
<evidence type="ECO:0000256" key="5">
    <source>
        <dbReference type="ARBA" id="ARBA00022840"/>
    </source>
</evidence>
<sequence>MPSPKKSPGRKALDGAKPSFDIEAQAASPSPSGRHTTNMTYDGYVDHQQPSSNPLGEDKTAVAGGMPVAFKDLTYRVQNNNNRREKCTLLHKVSGYFVPGELSALMGPSGSSKTTLLDVLAGRKTVGTISGKVAFGGQGASRGFLRRYTGYVEQNDTLIGNLTVMEMLLYTAELKLPMSMTWQQKVVKVMAIIQQLALTTCMNVRIGSAVQRGISGGQCKRTNIGIALVSDPKVLFMDEPTSGLDSFTANEVMTVVKKLTQMNLTVCATIHSPTPYCFNQFDRLMLLLRGQTVYFGPNGSAPISYLEALFPETPKFSAHKSDLHNRAEFIVDITTKADRQGRHGSLAEKYAGSELKRGNMRELEKHLTCKVELPPSVLKDFNSTSETSNHWWWITWVLLQYRMGRDIMDHHFLGPRIMDKLVLSLIVMSLYYQVGANQAPSNVNNLTAVLFLWTILPGYAAASYMPTIVLERPLFVRERNDGLYRPSTYLLFKMVEEMTVFFFLSLVTTSIVFAPCRLGGSFLLFWLVNFITTATGIAIGYFIAAISPNMDMANAALPAYVTVLLFFVGLLLRNQDQPVYWRWFSNLDFLRFAWSAQMINQFEGSKAMALDFQSVLKFYNLEGQSKWLNLLYETCFLFLFLVLAWAGLAFKRHISR</sequence>
<dbReference type="InterPro" id="IPR050352">
    <property type="entry name" value="ABCG_transporters"/>
</dbReference>
<accession>A0AAV1HVC2</accession>
<keyword evidence="3 9" id="KW-0812">Transmembrane</keyword>
<dbReference type="InterPro" id="IPR027417">
    <property type="entry name" value="P-loop_NTPase"/>
</dbReference>
<feature type="transmembrane region" description="Helical" evidence="9">
    <location>
        <begin position="446"/>
        <end position="470"/>
    </location>
</feature>
<dbReference type="SMART" id="SM00382">
    <property type="entry name" value="AAA"/>
    <property type="match status" value="1"/>
</dbReference>
<name>A0AAV1HVC2_9CHLO</name>
<feature type="transmembrane region" description="Helical" evidence="9">
    <location>
        <begin position="630"/>
        <end position="650"/>
    </location>
</feature>
<dbReference type="AlphaFoldDB" id="A0AAV1HVC2"/>